<dbReference type="KEGG" id="mass:CR152_09300"/>
<dbReference type="Proteomes" id="UP000229897">
    <property type="component" value="Chromosome"/>
</dbReference>
<sequence>MKTMNKMDPYSTYVILNEEFSQSLGHSWKHEIPDGLVLKIAEFVDAHPTDMMTAYYAKSLLAKFFRKRTKKRSENLFNSLNSYLRNKSFLVKIFLEYRRDEQNPFYAENHDIAAIWVAIHDLDGYDKANYIGKFSHLFTDEMARLSYQSILEMPDIYKTRALGGIYPRMDKLHKAEIFSYICQQFLSGLPEAAYQLKRMFPHLDKEFRTEVISLHLDMPDLPEEFIAYLVIRNAQYLQPADADRMAARVRMLPSDYFRNRCLLKLAAYLRPGEVEALFERFMVDFTMFEPNADLIHNLYHFGAVLKTLEKSDVVSMALEKIACLDDSESELYEQQKYSEMMFITPLLSEANKARAMGIAETVKGGYKRNLIAKLRVHFSQSKGFCRLRGAPICC</sequence>
<protein>
    <submittedName>
        <fullName evidence="1">Uncharacterized protein</fullName>
    </submittedName>
</protein>
<organism evidence="1 2">
    <name type="scientific">Massilia violaceinigra</name>
    <dbReference type="NCBI Taxonomy" id="2045208"/>
    <lineage>
        <taxon>Bacteria</taxon>
        <taxon>Pseudomonadati</taxon>
        <taxon>Pseudomonadota</taxon>
        <taxon>Betaproteobacteria</taxon>
        <taxon>Burkholderiales</taxon>
        <taxon>Oxalobacteraceae</taxon>
        <taxon>Telluria group</taxon>
        <taxon>Massilia</taxon>
    </lineage>
</organism>
<dbReference type="RefSeq" id="WP_099874671.1">
    <property type="nucleotide sequence ID" value="NZ_CP024608.1"/>
</dbReference>
<dbReference type="OrthoDB" id="8773150at2"/>
<evidence type="ECO:0000313" key="2">
    <source>
        <dbReference type="Proteomes" id="UP000229897"/>
    </source>
</evidence>
<reference evidence="1" key="1">
    <citation type="submission" date="2017-10" db="EMBL/GenBank/DDBJ databases">
        <title>Massilia psychrophilum sp. nov., a novel purple-pigmented bacterium isolated from Tianshan glacier, Xinjiang Municipality, China.</title>
        <authorList>
            <person name="Wang H."/>
        </authorList>
    </citation>
    <scope>NUCLEOTIDE SEQUENCE [LARGE SCALE GENOMIC DNA]</scope>
    <source>
        <strain evidence="1">B2</strain>
    </source>
</reference>
<dbReference type="AlphaFoldDB" id="A0A2D2DI90"/>
<evidence type="ECO:0000313" key="1">
    <source>
        <dbReference type="EMBL" id="ATQ74696.1"/>
    </source>
</evidence>
<gene>
    <name evidence="1" type="ORF">CR152_09300</name>
</gene>
<name>A0A2D2DI90_9BURK</name>
<keyword evidence="2" id="KW-1185">Reference proteome</keyword>
<accession>A0A2D2DI90</accession>
<proteinExistence type="predicted"/>
<dbReference type="EMBL" id="CP024608">
    <property type="protein sequence ID" value="ATQ74696.1"/>
    <property type="molecule type" value="Genomic_DNA"/>
</dbReference>